<dbReference type="InterPro" id="IPR017853">
    <property type="entry name" value="GH"/>
</dbReference>
<evidence type="ECO:0000313" key="3">
    <source>
        <dbReference type="EMBL" id="SDU77563.1"/>
    </source>
</evidence>
<dbReference type="Gene3D" id="3.90.400.10">
    <property type="entry name" value="Oligo-1,6-glucosidase, Domain 2"/>
    <property type="match status" value="1"/>
</dbReference>
<dbReference type="GO" id="GO:0004556">
    <property type="term" value="F:alpha-amylase activity"/>
    <property type="evidence" value="ECO:0007669"/>
    <property type="project" value="TreeGrafter"/>
</dbReference>
<sequence length="564" mass="63675">MIIHQQTTPQQWWQDAVIYQIYPRSFASSHGKIGDLAGISSRLEYVADLGVDAIWLSPFYRSPQKDGGYDVANYRLVDPLFGTNDDAVNLIATAHRNNLKIIVDLVPNHTSDEHEWFQAALAGDEAARARYYFRDGIDGNPPNDWISIFGGSAWTRVCDRADAPGSPWESDTSWYLHLFDSSQPDLNWDNPEVREEFDNILRFWLNLGVDGFRVDVAHGLAKDPALPNWQYHWDMVAGGSEIPENVPRPPMWNRPEVHEIYRRWRSVLDEYGPDRMLVAEAWVDSEEDLAKYVRSDEMSQAFNFAFLLTPFTAHDLRKTVLTSLGAMDSVGAPTTWVLSNHDVVRATSRLGLSHTGKGPNGIRSWEEQPDVELGHRRALAAHLLQAALPGSTYIYQGEELSLPEHMDLPDNVREDPAFFRTQGREAGRDGQRVPMPWEADQPAFGFSPNGESWLPQPAQWADIAVDVQADQPHSSLNHFKRMIALRKTLAMGTAQLVDQEPQADYLHYVSQRNDRADIHVVVAFDNPVSLPEDANLLIATCEISDGILPANSAVWFEQDTERVN</sequence>
<dbReference type="SUPFAM" id="SSF51445">
    <property type="entry name" value="(Trans)glycosidases"/>
    <property type="match status" value="1"/>
</dbReference>
<dbReference type="SMART" id="SM00642">
    <property type="entry name" value="Aamy"/>
    <property type="match status" value="1"/>
</dbReference>
<dbReference type="Proteomes" id="UP000214355">
    <property type="component" value="Chromosome I"/>
</dbReference>
<name>A0A1H2L981_9ACTO</name>
<comment type="similarity">
    <text evidence="1">Belongs to the glycosyl hydrolase 13 family.</text>
</comment>
<reference evidence="4" key="1">
    <citation type="submission" date="2016-10" db="EMBL/GenBank/DDBJ databases">
        <authorList>
            <person name="Varghese N."/>
            <person name="Submissions S."/>
        </authorList>
    </citation>
    <scope>NUCLEOTIDE SEQUENCE [LARGE SCALE GENOMIC DNA]</scope>
    <source>
        <strain evidence="4">DSM 10002</strain>
    </source>
</reference>
<gene>
    <name evidence="3" type="ORF">SAMN04489737_0068</name>
</gene>
<dbReference type="RefSeq" id="WP_197672577.1">
    <property type="nucleotide sequence ID" value="NZ_JABAPH010000015.1"/>
</dbReference>
<evidence type="ECO:0000313" key="4">
    <source>
        <dbReference type="Proteomes" id="UP000214355"/>
    </source>
</evidence>
<dbReference type="PANTHER" id="PTHR10357">
    <property type="entry name" value="ALPHA-AMYLASE FAMILY MEMBER"/>
    <property type="match status" value="1"/>
</dbReference>
<dbReference type="GO" id="GO:0009313">
    <property type="term" value="P:oligosaccharide catabolic process"/>
    <property type="evidence" value="ECO:0007669"/>
    <property type="project" value="TreeGrafter"/>
</dbReference>
<organism evidence="3 4">
    <name type="scientific">Arcanobacterium phocae</name>
    <dbReference type="NCBI Taxonomy" id="131112"/>
    <lineage>
        <taxon>Bacteria</taxon>
        <taxon>Bacillati</taxon>
        <taxon>Actinomycetota</taxon>
        <taxon>Actinomycetes</taxon>
        <taxon>Actinomycetales</taxon>
        <taxon>Actinomycetaceae</taxon>
        <taxon>Arcanobacterium</taxon>
    </lineage>
</organism>
<keyword evidence="4" id="KW-1185">Reference proteome</keyword>
<dbReference type="CDD" id="cd11332">
    <property type="entry name" value="AmyAc_OligoGlu_TS"/>
    <property type="match status" value="1"/>
</dbReference>
<feature type="domain" description="Glycosyl hydrolase family 13 catalytic" evidence="2">
    <location>
        <begin position="20"/>
        <end position="428"/>
    </location>
</feature>
<dbReference type="GeneID" id="65343829"/>
<dbReference type="AlphaFoldDB" id="A0A1H2L981"/>
<dbReference type="InterPro" id="IPR006047">
    <property type="entry name" value="GH13_cat_dom"/>
</dbReference>
<dbReference type="InterPro" id="IPR045857">
    <property type="entry name" value="O16G_dom_2"/>
</dbReference>
<dbReference type="Pfam" id="PF00128">
    <property type="entry name" value="Alpha-amylase"/>
    <property type="match status" value="1"/>
</dbReference>
<dbReference type="STRING" id="131112.SAMN04489737_0068"/>
<evidence type="ECO:0000256" key="1">
    <source>
        <dbReference type="ARBA" id="ARBA00008061"/>
    </source>
</evidence>
<dbReference type="EMBL" id="LT629804">
    <property type="protein sequence ID" value="SDU77563.1"/>
    <property type="molecule type" value="Genomic_DNA"/>
</dbReference>
<dbReference type="PANTHER" id="PTHR10357:SF179">
    <property type="entry name" value="NEUTRAL AND BASIC AMINO ACID TRANSPORT PROTEIN RBAT"/>
    <property type="match status" value="1"/>
</dbReference>
<accession>A0A1H2L981</accession>
<dbReference type="Gene3D" id="3.20.20.80">
    <property type="entry name" value="Glycosidases"/>
    <property type="match status" value="1"/>
</dbReference>
<evidence type="ECO:0000259" key="2">
    <source>
        <dbReference type="SMART" id="SM00642"/>
    </source>
</evidence>
<proteinExistence type="inferred from homology"/>
<protein>
    <submittedName>
        <fullName evidence="3">Alpha-glucosidase</fullName>
    </submittedName>
</protein>